<name>A0ACC1SEK9_9HYPO</name>
<dbReference type="EMBL" id="JANRMS010000540">
    <property type="protein sequence ID" value="KAJ3538105.1"/>
    <property type="molecule type" value="Genomic_DNA"/>
</dbReference>
<protein>
    <submittedName>
        <fullName evidence="1">Uncharacterized protein</fullName>
    </submittedName>
</protein>
<comment type="caution">
    <text evidence="1">The sequence shown here is derived from an EMBL/GenBank/DDBJ whole genome shotgun (WGS) entry which is preliminary data.</text>
</comment>
<gene>
    <name evidence="1" type="ORF">NM208_g6053</name>
</gene>
<sequence length="195" mass="21710">MAASFVIRPATRAALDHELLVDFRHSQLSWLSTVGSGDQWGTKSMQNDPVSLERGRSWVERSEKNAEWGGDWCRAFVAEASNGVPVAGLVLDSKAPAYVNSVLPEQDESDLFVYLAYLISNRNASAEERKGVGAALITFAKDQVRSAGVNRICLDCFRGNDRKLVQYYESQGFKPLQDFTVGEKDWQGCVLEMRL</sequence>
<dbReference type="Proteomes" id="UP001148629">
    <property type="component" value="Unassembled WGS sequence"/>
</dbReference>
<reference evidence="1" key="1">
    <citation type="submission" date="2022-08" db="EMBL/GenBank/DDBJ databases">
        <title>Genome Sequence of Fusarium decemcellulare.</title>
        <authorList>
            <person name="Buettner E."/>
        </authorList>
    </citation>
    <scope>NUCLEOTIDE SEQUENCE</scope>
    <source>
        <strain evidence="1">Babe19</strain>
    </source>
</reference>
<proteinExistence type="predicted"/>
<keyword evidence="2" id="KW-1185">Reference proteome</keyword>
<evidence type="ECO:0000313" key="2">
    <source>
        <dbReference type="Proteomes" id="UP001148629"/>
    </source>
</evidence>
<evidence type="ECO:0000313" key="1">
    <source>
        <dbReference type="EMBL" id="KAJ3538105.1"/>
    </source>
</evidence>
<accession>A0ACC1SEK9</accession>
<organism evidence="1 2">
    <name type="scientific">Fusarium decemcellulare</name>
    <dbReference type="NCBI Taxonomy" id="57161"/>
    <lineage>
        <taxon>Eukaryota</taxon>
        <taxon>Fungi</taxon>
        <taxon>Dikarya</taxon>
        <taxon>Ascomycota</taxon>
        <taxon>Pezizomycotina</taxon>
        <taxon>Sordariomycetes</taxon>
        <taxon>Hypocreomycetidae</taxon>
        <taxon>Hypocreales</taxon>
        <taxon>Nectriaceae</taxon>
        <taxon>Fusarium</taxon>
        <taxon>Fusarium decemcellulare species complex</taxon>
    </lineage>
</organism>